<evidence type="ECO:0000313" key="1">
    <source>
        <dbReference type="EMBL" id="CAG8575002.1"/>
    </source>
</evidence>
<dbReference type="AlphaFoldDB" id="A0A9N9BRQ6"/>
<name>A0A9N9BRQ6_9GLOM</name>
<dbReference type="Proteomes" id="UP000789342">
    <property type="component" value="Unassembled WGS sequence"/>
</dbReference>
<sequence length="61" mass="6848">MGAIGLIDLSEVAKIRANGFSTLLMVGFELGEFQQDQTDCLKLPRSYVTPRVQFLTSHFQE</sequence>
<gene>
    <name evidence="1" type="ORF">AMORRO_LOCUS6652</name>
</gene>
<keyword evidence="2" id="KW-1185">Reference proteome</keyword>
<dbReference type="EMBL" id="CAJVPV010004526">
    <property type="protein sequence ID" value="CAG8575002.1"/>
    <property type="molecule type" value="Genomic_DNA"/>
</dbReference>
<organism evidence="1 2">
    <name type="scientific">Acaulospora morrowiae</name>
    <dbReference type="NCBI Taxonomy" id="94023"/>
    <lineage>
        <taxon>Eukaryota</taxon>
        <taxon>Fungi</taxon>
        <taxon>Fungi incertae sedis</taxon>
        <taxon>Mucoromycota</taxon>
        <taxon>Glomeromycotina</taxon>
        <taxon>Glomeromycetes</taxon>
        <taxon>Diversisporales</taxon>
        <taxon>Acaulosporaceae</taxon>
        <taxon>Acaulospora</taxon>
    </lineage>
</organism>
<accession>A0A9N9BRQ6</accession>
<proteinExistence type="predicted"/>
<reference evidence="1" key="1">
    <citation type="submission" date="2021-06" db="EMBL/GenBank/DDBJ databases">
        <authorList>
            <person name="Kallberg Y."/>
            <person name="Tangrot J."/>
            <person name="Rosling A."/>
        </authorList>
    </citation>
    <scope>NUCLEOTIDE SEQUENCE</scope>
    <source>
        <strain evidence="1">CL551</strain>
    </source>
</reference>
<evidence type="ECO:0000313" key="2">
    <source>
        <dbReference type="Proteomes" id="UP000789342"/>
    </source>
</evidence>
<protein>
    <submittedName>
        <fullName evidence="1">11290_t:CDS:1</fullName>
    </submittedName>
</protein>
<comment type="caution">
    <text evidence="1">The sequence shown here is derived from an EMBL/GenBank/DDBJ whole genome shotgun (WGS) entry which is preliminary data.</text>
</comment>